<accession>S7Q7Y6</accession>
<feature type="compositionally biased region" description="Pro residues" evidence="1">
    <location>
        <begin position="325"/>
        <end position="334"/>
    </location>
</feature>
<dbReference type="GeneID" id="19303998"/>
<name>S7Q7Y6_GLOTA</name>
<feature type="compositionally biased region" description="Pro residues" evidence="1">
    <location>
        <begin position="775"/>
        <end position="784"/>
    </location>
</feature>
<keyword evidence="3" id="KW-1185">Reference proteome</keyword>
<feature type="compositionally biased region" description="Pro residues" evidence="1">
    <location>
        <begin position="251"/>
        <end position="261"/>
    </location>
</feature>
<proteinExistence type="predicted"/>
<dbReference type="HOGENOM" id="CLU_324661_0_0_1"/>
<feature type="region of interest" description="Disordered" evidence="1">
    <location>
        <begin position="831"/>
        <end position="889"/>
    </location>
</feature>
<evidence type="ECO:0000313" key="2">
    <source>
        <dbReference type="EMBL" id="EPQ55642.1"/>
    </source>
</evidence>
<feature type="compositionally biased region" description="Pro residues" evidence="1">
    <location>
        <begin position="364"/>
        <end position="375"/>
    </location>
</feature>
<feature type="region of interest" description="Disordered" evidence="1">
    <location>
        <begin position="736"/>
        <end position="785"/>
    </location>
</feature>
<feature type="compositionally biased region" description="Basic and acidic residues" evidence="1">
    <location>
        <begin position="394"/>
        <end position="403"/>
    </location>
</feature>
<dbReference type="Proteomes" id="UP000030669">
    <property type="component" value="Unassembled WGS sequence"/>
</dbReference>
<feature type="region of interest" description="Disordered" evidence="1">
    <location>
        <begin position="678"/>
        <end position="720"/>
    </location>
</feature>
<protein>
    <submittedName>
        <fullName evidence="2">Uncharacterized protein</fullName>
    </submittedName>
</protein>
<dbReference type="KEGG" id="gtr:GLOTRDRAFT_138484"/>
<feature type="compositionally biased region" description="Basic and acidic residues" evidence="1">
    <location>
        <begin position="235"/>
        <end position="247"/>
    </location>
</feature>
<feature type="compositionally biased region" description="Pro residues" evidence="1">
    <location>
        <begin position="705"/>
        <end position="715"/>
    </location>
</feature>
<evidence type="ECO:0000256" key="1">
    <source>
        <dbReference type="SAM" id="MobiDB-lite"/>
    </source>
</evidence>
<reference evidence="2 3" key="1">
    <citation type="journal article" date="2012" name="Science">
        <title>The Paleozoic origin of enzymatic lignin decomposition reconstructed from 31 fungal genomes.</title>
        <authorList>
            <person name="Floudas D."/>
            <person name="Binder M."/>
            <person name="Riley R."/>
            <person name="Barry K."/>
            <person name="Blanchette R.A."/>
            <person name="Henrissat B."/>
            <person name="Martinez A.T."/>
            <person name="Otillar R."/>
            <person name="Spatafora J.W."/>
            <person name="Yadav J.S."/>
            <person name="Aerts A."/>
            <person name="Benoit I."/>
            <person name="Boyd A."/>
            <person name="Carlson A."/>
            <person name="Copeland A."/>
            <person name="Coutinho P.M."/>
            <person name="de Vries R.P."/>
            <person name="Ferreira P."/>
            <person name="Findley K."/>
            <person name="Foster B."/>
            <person name="Gaskell J."/>
            <person name="Glotzer D."/>
            <person name="Gorecki P."/>
            <person name="Heitman J."/>
            <person name="Hesse C."/>
            <person name="Hori C."/>
            <person name="Igarashi K."/>
            <person name="Jurgens J.A."/>
            <person name="Kallen N."/>
            <person name="Kersten P."/>
            <person name="Kohler A."/>
            <person name="Kuees U."/>
            <person name="Kumar T.K.A."/>
            <person name="Kuo A."/>
            <person name="LaButti K."/>
            <person name="Larrondo L.F."/>
            <person name="Lindquist E."/>
            <person name="Ling A."/>
            <person name="Lombard V."/>
            <person name="Lucas S."/>
            <person name="Lundell T."/>
            <person name="Martin R."/>
            <person name="McLaughlin D.J."/>
            <person name="Morgenstern I."/>
            <person name="Morin E."/>
            <person name="Murat C."/>
            <person name="Nagy L.G."/>
            <person name="Nolan M."/>
            <person name="Ohm R.A."/>
            <person name="Patyshakuliyeva A."/>
            <person name="Rokas A."/>
            <person name="Ruiz-Duenas F.J."/>
            <person name="Sabat G."/>
            <person name="Salamov A."/>
            <person name="Samejima M."/>
            <person name="Schmutz J."/>
            <person name="Slot J.C."/>
            <person name="St John F."/>
            <person name="Stenlid J."/>
            <person name="Sun H."/>
            <person name="Sun S."/>
            <person name="Syed K."/>
            <person name="Tsang A."/>
            <person name="Wiebenga A."/>
            <person name="Young D."/>
            <person name="Pisabarro A."/>
            <person name="Eastwood D.C."/>
            <person name="Martin F."/>
            <person name="Cullen D."/>
            <person name="Grigoriev I.V."/>
            <person name="Hibbett D.S."/>
        </authorList>
    </citation>
    <scope>NUCLEOTIDE SEQUENCE [LARGE SCALE GENOMIC DNA]</scope>
    <source>
        <strain evidence="2 3">ATCC 11539</strain>
    </source>
</reference>
<feature type="region of interest" description="Disordered" evidence="1">
    <location>
        <begin position="151"/>
        <end position="268"/>
    </location>
</feature>
<feature type="compositionally biased region" description="Basic and acidic residues" evidence="1">
    <location>
        <begin position="312"/>
        <end position="322"/>
    </location>
</feature>
<dbReference type="EMBL" id="KB469301">
    <property type="protein sequence ID" value="EPQ55642.1"/>
    <property type="molecule type" value="Genomic_DNA"/>
</dbReference>
<feature type="region of interest" description="Disordered" evidence="1">
    <location>
        <begin position="385"/>
        <end position="416"/>
    </location>
</feature>
<feature type="compositionally biased region" description="Low complexity" evidence="1">
    <location>
        <begin position="602"/>
        <end position="623"/>
    </location>
</feature>
<feature type="region of interest" description="Disordered" evidence="1">
    <location>
        <begin position="590"/>
        <end position="666"/>
    </location>
</feature>
<evidence type="ECO:0000313" key="3">
    <source>
        <dbReference type="Proteomes" id="UP000030669"/>
    </source>
</evidence>
<dbReference type="AlphaFoldDB" id="S7Q7Y6"/>
<feature type="region of interest" description="Disordered" evidence="1">
    <location>
        <begin position="308"/>
        <end position="335"/>
    </location>
</feature>
<feature type="compositionally biased region" description="Pro residues" evidence="1">
    <location>
        <begin position="744"/>
        <end position="753"/>
    </location>
</feature>
<dbReference type="OMA" id="CKEPHDI"/>
<feature type="compositionally biased region" description="Basic and acidic residues" evidence="1">
    <location>
        <begin position="839"/>
        <end position="848"/>
    </location>
</feature>
<feature type="region of interest" description="Disordered" evidence="1">
    <location>
        <begin position="360"/>
        <end position="379"/>
    </location>
</feature>
<dbReference type="RefSeq" id="XP_007865712.1">
    <property type="nucleotide sequence ID" value="XM_007867521.1"/>
</dbReference>
<gene>
    <name evidence="2" type="ORF">GLOTRDRAFT_138484</name>
</gene>
<sequence length="889" mass="95810">MNLKNLLGGLKARNCKVPAVVPRNASLAVHATPTATEDNTFDALVDRLRIPQSALGNTSQVSSRRSLTTNLATGGCVEQPVLFQPKPRRWDANPHWINDTAFDKALFPVAKPAADIVDFAAHPALYPVTQRLYSQVIWYRIEVADWPPFRSTPRFDPFEDDQGDDRPNAPSHTMSLKSAELSPVSSSDELPAVTTPIDEVPPSACGLDDECVRNSTTAMVARPHRRYGRLMGPRPRPETRGERDRRLAAAGPPPGLPPPRMTAPATSDSNSLAFLTETHEERTHRLKDVGPPPGLPPPRRSVVTARFASAGETREDRERRLADVGPPPGLPPPRIRAATTLEFASVGMVSKIPEERALRLKDVGPPPGLPTPGLPTPGRRIATKARSAAGQETPEQRARRLKDIAPPPGLPPPRTREQVVSEFGVGGGGSATHNTMNLKNLLGGLKAKQGKVPAVVPRDASLAVDATPTATEDNTFDALVDRLRIPQSELGNTSQVSSSRVLITNLAMEGCVEQPTLFHPKPHGCDAHPPWVNDTHFDPALFPIAKPAAATLDFAEQPSLYPITQKLYSQVIWYRIEAANWPPFRSTPVFDPFGDNKDNDVPDAPSDTASPESADPSPASSSDELPRVSTPADEVSPLSVCGHDAHGRPRLNNACPVTPGNAPEYASKPTTAAVARLQQSYGRPKGPRPRPKTRGERERRLAAAGPPPGLPPPRKSAPMISDFNSLAILSETREERARRLKDVGPPPGLPPPRRAGFAPVAETREERKRRLAAIAPPPGLPPPRIRAATTLEFASVGMVSKTRDERAVRLKDVSPPPGLPTPGRRIAINARSAAGQETPEQRARRLKDIGPPPGLPPPRTREQVVSEFGVGGGGSATCVRRRGAISSYH</sequence>
<organism evidence="2 3">
    <name type="scientific">Gloeophyllum trabeum (strain ATCC 11539 / FP-39264 / Madison 617)</name>
    <name type="common">Brown rot fungus</name>
    <dbReference type="NCBI Taxonomy" id="670483"/>
    <lineage>
        <taxon>Eukaryota</taxon>
        <taxon>Fungi</taxon>
        <taxon>Dikarya</taxon>
        <taxon>Basidiomycota</taxon>
        <taxon>Agaricomycotina</taxon>
        <taxon>Agaricomycetes</taxon>
        <taxon>Gloeophyllales</taxon>
        <taxon>Gloeophyllaceae</taxon>
        <taxon>Gloeophyllum</taxon>
    </lineage>
</organism>